<dbReference type="GO" id="GO:0030170">
    <property type="term" value="F:pyridoxal phosphate binding"/>
    <property type="evidence" value="ECO:0007669"/>
    <property type="project" value="InterPro"/>
</dbReference>
<dbReference type="EC" id="4.4.1.13" evidence="2"/>
<dbReference type="Gene3D" id="3.40.640.10">
    <property type="entry name" value="Type I PLP-dependent aspartate aminotransferase-like (Major domain)"/>
    <property type="match status" value="1"/>
</dbReference>
<dbReference type="AlphaFoldDB" id="A0A7W7SUX4"/>
<evidence type="ECO:0000256" key="4">
    <source>
        <dbReference type="ARBA" id="ARBA00023239"/>
    </source>
</evidence>
<dbReference type="PANTHER" id="PTHR43525">
    <property type="entry name" value="PROTEIN MALY"/>
    <property type="match status" value="1"/>
</dbReference>
<dbReference type="InterPro" id="IPR004839">
    <property type="entry name" value="Aminotransferase_I/II_large"/>
</dbReference>
<evidence type="ECO:0000313" key="7">
    <source>
        <dbReference type="EMBL" id="MBB4961328.1"/>
    </source>
</evidence>
<proteinExistence type="inferred from homology"/>
<dbReference type="GO" id="GO:0047804">
    <property type="term" value="F:cysteine-S-conjugate beta-lyase activity"/>
    <property type="evidence" value="ECO:0007669"/>
    <property type="project" value="UniProtKB-EC"/>
</dbReference>
<evidence type="ECO:0000256" key="1">
    <source>
        <dbReference type="ARBA" id="ARBA00001933"/>
    </source>
</evidence>
<dbReference type="InterPro" id="IPR015424">
    <property type="entry name" value="PyrdxlP-dep_Trfase"/>
</dbReference>
<reference evidence="7 8" key="1">
    <citation type="submission" date="2020-08" db="EMBL/GenBank/DDBJ databases">
        <title>Sequencing the genomes of 1000 actinobacteria strains.</title>
        <authorList>
            <person name="Klenk H.-P."/>
        </authorList>
    </citation>
    <scope>NUCLEOTIDE SEQUENCE [LARGE SCALE GENOMIC DNA]</scope>
    <source>
        <strain evidence="7 8">DSM 45886</strain>
    </source>
</reference>
<dbReference type="InterPro" id="IPR051798">
    <property type="entry name" value="Class-II_PLP-Dep_Aminotrans"/>
</dbReference>
<dbReference type="Proteomes" id="UP000578819">
    <property type="component" value="Unassembled WGS sequence"/>
</dbReference>
<accession>A0A7W7SUX4</accession>
<dbReference type="Gene3D" id="3.90.1150.10">
    <property type="entry name" value="Aspartate Aminotransferase, domain 1"/>
    <property type="match status" value="1"/>
</dbReference>
<dbReference type="EMBL" id="JACHJW010000001">
    <property type="protein sequence ID" value="MBB4961328.1"/>
    <property type="molecule type" value="Genomic_DNA"/>
</dbReference>
<protein>
    <recommendedName>
        <fullName evidence="2">cysteine-S-conjugate beta-lyase</fullName>
        <ecNumber evidence="2">4.4.1.13</ecNumber>
    </recommendedName>
</protein>
<dbReference type="PANTHER" id="PTHR43525:SF2">
    <property type="entry name" value="CYSTATHIONINE BETA-LYASE-RELATED"/>
    <property type="match status" value="1"/>
</dbReference>
<gene>
    <name evidence="7" type="ORF">FHR38_005061</name>
</gene>
<dbReference type="InterPro" id="IPR015422">
    <property type="entry name" value="PyrdxlP-dep_Trfase_small"/>
</dbReference>
<feature type="domain" description="Aminotransferase class I/classII large" evidence="6">
    <location>
        <begin position="109"/>
        <end position="391"/>
    </location>
</feature>
<evidence type="ECO:0000256" key="2">
    <source>
        <dbReference type="ARBA" id="ARBA00012224"/>
    </source>
</evidence>
<dbReference type="Pfam" id="PF00155">
    <property type="entry name" value="Aminotran_1_2"/>
    <property type="match status" value="1"/>
</dbReference>
<evidence type="ECO:0000313" key="8">
    <source>
        <dbReference type="Proteomes" id="UP000578819"/>
    </source>
</evidence>
<comment type="caution">
    <text evidence="7">The sequence shown here is derived from an EMBL/GenBank/DDBJ whole genome shotgun (WGS) entry which is preliminary data.</text>
</comment>
<keyword evidence="4 7" id="KW-0456">Lyase</keyword>
<evidence type="ECO:0000256" key="3">
    <source>
        <dbReference type="ARBA" id="ARBA00022898"/>
    </source>
</evidence>
<evidence type="ECO:0000256" key="5">
    <source>
        <dbReference type="ARBA" id="ARBA00037974"/>
    </source>
</evidence>
<dbReference type="InterPro" id="IPR015421">
    <property type="entry name" value="PyrdxlP-dep_Trfase_major"/>
</dbReference>
<keyword evidence="3" id="KW-0663">Pyridoxal phosphate</keyword>
<name>A0A7W7SUX4_9ACTN</name>
<comment type="cofactor">
    <cofactor evidence="1">
        <name>pyridoxal 5'-phosphate</name>
        <dbReference type="ChEBI" id="CHEBI:597326"/>
    </cofactor>
</comment>
<dbReference type="CDD" id="cd00609">
    <property type="entry name" value="AAT_like"/>
    <property type="match status" value="1"/>
</dbReference>
<organism evidence="7 8">
    <name type="scientific">Micromonospora polyrhachis</name>
    <dbReference type="NCBI Taxonomy" id="1282883"/>
    <lineage>
        <taxon>Bacteria</taxon>
        <taxon>Bacillati</taxon>
        <taxon>Actinomycetota</taxon>
        <taxon>Actinomycetes</taxon>
        <taxon>Micromonosporales</taxon>
        <taxon>Micromonosporaceae</taxon>
        <taxon>Micromonospora</taxon>
    </lineage>
</organism>
<evidence type="ECO:0000259" key="6">
    <source>
        <dbReference type="Pfam" id="PF00155"/>
    </source>
</evidence>
<sequence>MSMSEPMARPEDPASFAATADGITLEALRRKRGAKWTESPPDAIAAWVADSDLPLAPVVTTAIRAAVERGDLGYPHEDGAPVRAWAGWCERRYGWTPDVRHVSQHGNVVAALAACIDLLTEPGEPVVVPVPAYPPFLLAPGDLGRTAVPVPLVTDGSGRPTFDLDAIAAALRAGARLVLLCSPHNPTGRSWSVPELEQLAEVVLRHDGWLVSDEIFADVTLPGARHVPTASLAHEVAARTVTLAAASKAFGIAGLRYALAAAPDPELHMAIRHRRHVRGATPSALGAVATEAAWRGGDGWLDAALAYLDARRADLAAALPSLTGVRCHLPEATYLAWLDLRVTPFAIDPAAKLLAAARVHLSEGTPFGTAGFTRMNLALPGPVLAEALDRLAAAFR</sequence>
<dbReference type="RefSeq" id="WP_184536938.1">
    <property type="nucleotide sequence ID" value="NZ_JACHJW010000001.1"/>
</dbReference>
<keyword evidence="8" id="KW-1185">Reference proteome</keyword>
<dbReference type="SUPFAM" id="SSF53383">
    <property type="entry name" value="PLP-dependent transferases"/>
    <property type="match status" value="1"/>
</dbReference>
<comment type="similarity">
    <text evidence="5">Belongs to the class-II pyridoxal-phosphate-dependent aminotransferase family. MalY/PatB cystathionine beta-lyase subfamily.</text>
</comment>